<reference evidence="2" key="1">
    <citation type="submission" date="2020-07" db="EMBL/GenBank/DDBJ databases">
        <authorList>
            <person name="Nieuwenhuis M."/>
            <person name="Van De Peppel L.J.J."/>
        </authorList>
    </citation>
    <scope>NUCLEOTIDE SEQUENCE</scope>
    <source>
        <strain evidence="2">AP01</strain>
        <tissue evidence="2">Mycelium</tissue>
    </source>
</reference>
<dbReference type="Proteomes" id="UP000775547">
    <property type="component" value="Unassembled WGS sequence"/>
</dbReference>
<protein>
    <submittedName>
        <fullName evidence="2">Uncharacterized protein</fullName>
    </submittedName>
</protein>
<comment type="caution">
    <text evidence="2">The sequence shown here is derived from an EMBL/GenBank/DDBJ whole genome shotgun (WGS) entry which is preliminary data.</text>
</comment>
<gene>
    <name evidence="2" type="ORF">DXG03_002401</name>
</gene>
<dbReference type="EMBL" id="JABCKV010000017">
    <property type="protein sequence ID" value="KAG5646719.1"/>
    <property type="molecule type" value="Genomic_DNA"/>
</dbReference>
<name>A0A9P7GA44_9AGAR</name>
<proteinExistence type="predicted"/>
<sequence>MQITAGMTLGLLAWDKRDGSTAAKRYQEALDLAATHAPFVSPSLAPGTVGLGNDERNAELGAEAKSGKLPARKDVAELPLPQARIDKAGNVTAEETTKFATTPCTKCGKRGTRLRRCSEAHKKTCKKSPSSQ</sequence>
<evidence type="ECO:0000313" key="2">
    <source>
        <dbReference type="EMBL" id="KAG5646719.1"/>
    </source>
</evidence>
<accession>A0A9P7GA44</accession>
<organism evidence="2 3">
    <name type="scientific">Asterophora parasitica</name>
    <dbReference type="NCBI Taxonomy" id="117018"/>
    <lineage>
        <taxon>Eukaryota</taxon>
        <taxon>Fungi</taxon>
        <taxon>Dikarya</taxon>
        <taxon>Basidiomycota</taxon>
        <taxon>Agaricomycotina</taxon>
        <taxon>Agaricomycetes</taxon>
        <taxon>Agaricomycetidae</taxon>
        <taxon>Agaricales</taxon>
        <taxon>Tricholomatineae</taxon>
        <taxon>Lyophyllaceae</taxon>
        <taxon>Asterophora</taxon>
    </lineage>
</organism>
<evidence type="ECO:0000256" key="1">
    <source>
        <dbReference type="SAM" id="MobiDB-lite"/>
    </source>
</evidence>
<dbReference type="AlphaFoldDB" id="A0A9P7GA44"/>
<keyword evidence="3" id="KW-1185">Reference proteome</keyword>
<dbReference type="OrthoDB" id="341421at2759"/>
<feature type="region of interest" description="Disordered" evidence="1">
    <location>
        <begin position="45"/>
        <end position="66"/>
    </location>
</feature>
<evidence type="ECO:0000313" key="3">
    <source>
        <dbReference type="Proteomes" id="UP000775547"/>
    </source>
</evidence>
<reference evidence="2" key="2">
    <citation type="submission" date="2021-10" db="EMBL/GenBank/DDBJ databases">
        <title>Phylogenomics reveals ancestral predisposition of the termite-cultivated fungus Termitomyces towards a domesticated lifestyle.</title>
        <authorList>
            <person name="Auxier B."/>
            <person name="Grum-Grzhimaylo A."/>
            <person name="Cardenas M.E."/>
            <person name="Lodge J.D."/>
            <person name="Laessoe T."/>
            <person name="Pedersen O."/>
            <person name="Smith M.E."/>
            <person name="Kuyper T.W."/>
            <person name="Franco-Molano E.A."/>
            <person name="Baroni T.J."/>
            <person name="Aanen D.K."/>
        </authorList>
    </citation>
    <scope>NUCLEOTIDE SEQUENCE</scope>
    <source>
        <strain evidence="2">AP01</strain>
        <tissue evidence="2">Mycelium</tissue>
    </source>
</reference>